<feature type="region of interest" description="Disordered" evidence="1">
    <location>
        <begin position="47"/>
        <end position="84"/>
    </location>
</feature>
<organism evidence="2 3">
    <name type="scientific">Nocardia farcinica (strain IFM 10152)</name>
    <dbReference type="NCBI Taxonomy" id="247156"/>
    <lineage>
        <taxon>Bacteria</taxon>
        <taxon>Bacillati</taxon>
        <taxon>Actinomycetota</taxon>
        <taxon>Actinomycetes</taxon>
        <taxon>Mycobacteriales</taxon>
        <taxon>Nocardiaceae</taxon>
        <taxon>Nocardia</taxon>
    </lineage>
</organism>
<sequence length="614" mass="68568">MVAGSNPVSPTETEDRGRYPNLDGYRLDGTGALGVWLRRCRSSERCPLSRPQRASSPNSQWDGGRRRYRSTVPKKPNIEQTGPLAGHIKRGKRIFLPPLAATDVLHMGDWVRDDVPDLLWPILLLHHSGTEKAKAFAEWQRAVISDAKNSVEPRALGEGLDGRLTSLDRLVQEYPALVEIIRTRAESLHMLPPAVVDALALYPTTPARWLIGEELKDATKDSLDLMTAALFDVLRDGHREALVKCISIWSRVQAGTFSAGQEIIDLLITYPNDPRKQGAADSVIRASWGAYKGALLHHTPDRFDEALKWAKVFWGANSVTTRCIRRRELRIQKVTEDVQHADPQANEVATMSAEVQETDDGGRQQIAKDLASSFVEALETAAQRLYDPERQEVISGLVMRAARDVIAVLGAPDLWCFEHGAHIGRCLVEVRIYIEWMARQDPSIYREFQDYGAGKAKLYAQIVGELPEGMKTPAVQESIEAFRKLSRNHPDLDTRVVDTRDTFAGKSLRGMAQECGLLDYYRHAYAVASGVSHSEWWSVETHAMERCMNILHRGHLIPSLSLQVGADKLLADSWIGALHALIKRSLEILGTDEDAIQSAFAWLEGEEEPEDSTE</sequence>
<accession>Q5YY39</accession>
<proteinExistence type="predicted"/>
<dbReference type="KEGG" id="nfa:NFA_20560"/>
<dbReference type="Pfam" id="PF18928">
    <property type="entry name" value="DUF5677"/>
    <property type="match status" value="1"/>
</dbReference>
<feature type="compositionally biased region" description="Polar residues" evidence="1">
    <location>
        <begin position="52"/>
        <end position="61"/>
    </location>
</feature>
<feature type="compositionally biased region" description="Polar residues" evidence="1">
    <location>
        <begin position="1"/>
        <end position="11"/>
    </location>
</feature>
<keyword evidence="3" id="KW-1185">Reference proteome</keyword>
<name>Q5YY39_NOCFA</name>
<dbReference type="AlphaFoldDB" id="Q5YY39"/>
<feature type="region of interest" description="Disordered" evidence="1">
    <location>
        <begin position="1"/>
        <end position="23"/>
    </location>
</feature>
<dbReference type="eggNOG" id="ENOG5030XBK">
    <property type="taxonomic scope" value="Bacteria"/>
</dbReference>
<evidence type="ECO:0000256" key="1">
    <source>
        <dbReference type="SAM" id="MobiDB-lite"/>
    </source>
</evidence>
<dbReference type="HOGENOM" id="CLU_444690_0_0_11"/>
<reference evidence="2 3" key="1">
    <citation type="journal article" date="2004" name="Proc. Natl. Acad. Sci. U.S.A.">
        <title>The complete genomic sequence of Nocardia farcinica IFM 10152.</title>
        <authorList>
            <person name="Ishikawa J."/>
            <person name="Yamashita A."/>
            <person name="Mikami Y."/>
            <person name="Hoshino Y."/>
            <person name="Kurita H."/>
            <person name="Hotta K."/>
            <person name="Shiba T."/>
            <person name="Hattori M."/>
        </authorList>
    </citation>
    <scope>NUCLEOTIDE SEQUENCE [LARGE SCALE GENOMIC DNA]</scope>
    <source>
        <strain evidence="2 3">IFM 10152</strain>
    </source>
</reference>
<evidence type="ECO:0000313" key="2">
    <source>
        <dbReference type="EMBL" id="BAD56902.1"/>
    </source>
</evidence>
<gene>
    <name evidence="2" type="ordered locus">NFA_20560</name>
</gene>
<dbReference type="Proteomes" id="UP000006820">
    <property type="component" value="Chromosome"/>
</dbReference>
<dbReference type="EMBL" id="AP006618">
    <property type="protein sequence ID" value="BAD56902.1"/>
    <property type="molecule type" value="Genomic_DNA"/>
</dbReference>
<protein>
    <submittedName>
        <fullName evidence="2">Uncharacterized protein</fullName>
    </submittedName>
</protein>
<evidence type="ECO:0000313" key="3">
    <source>
        <dbReference type="Proteomes" id="UP000006820"/>
    </source>
</evidence>
<dbReference type="InterPro" id="IPR043733">
    <property type="entry name" value="DUF5677"/>
</dbReference>